<accession>A0A8S3D6U1</accession>
<proteinExistence type="predicted"/>
<evidence type="ECO:0000256" key="1">
    <source>
        <dbReference type="SAM" id="Phobius"/>
    </source>
</evidence>
<protein>
    <submittedName>
        <fullName evidence="2">Uncharacterized protein</fullName>
    </submittedName>
</protein>
<keyword evidence="1" id="KW-0472">Membrane</keyword>
<feature type="non-terminal residue" evidence="2">
    <location>
        <position position="36"/>
    </location>
</feature>
<name>A0A8S3D6U1_9BILA</name>
<dbReference type="AlphaFoldDB" id="A0A8S3D6U1"/>
<gene>
    <name evidence="2" type="ORF">SMN809_LOCUS54183</name>
</gene>
<evidence type="ECO:0000313" key="2">
    <source>
        <dbReference type="EMBL" id="CAF4952321.1"/>
    </source>
</evidence>
<reference evidence="2" key="1">
    <citation type="submission" date="2021-02" db="EMBL/GenBank/DDBJ databases">
        <authorList>
            <person name="Nowell W R."/>
        </authorList>
    </citation>
    <scope>NUCLEOTIDE SEQUENCE</scope>
</reference>
<keyword evidence="1" id="KW-0812">Transmembrane</keyword>
<dbReference type="EMBL" id="CAJOBI010188244">
    <property type="protein sequence ID" value="CAF4952321.1"/>
    <property type="molecule type" value="Genomic_DNA"/>
</dbReference>
<evidence type="ECO:0000313" key="3">
    <source>
        <dbReference type="Proteomes" id="UP000676336"/>
    </source>
</evidence>
<comment type="caution">
    <text evidence="2">The sequence shown here is derived from an EMBL/GenBank/DDBJ whole genome shotgun (WGS) entry which is preliminary data.</text>
</comment>
<feature type="transmembrane region" description="Helical" evidence="1">
    <location>
        <begin position="14"/>
        <end position="35"/>
    </location>
</feature>
<sequence length="36" mass="4236">MHRRFDVLEGPIKYLFRAWFIVLAVLVTAVVFILCV</sequence>
<keyword evidence="1" id="KW-1133">Transmembrane helix</keyword>
<dbReference type="Proteomes" id="UP000676336">
    <property type="component" value="Unassembled WGS sequence"/>
</dbReference>
<organism evidence="2 3">
    <name type="scientific">Rotaria magnacalcarata</name>
    <dbReference type="NCBI Taxonomy" id="392030"/>
    <lineage>
        <taxon>Eukaryota</taxon>
        <taxon>Metazoa</taxon>
        <taxon>Spiralia</taxon>
        <taxon>Gnathifera</taxon>
        <taxon>Rotifera</taxon>
        <taxon>Eurotatoria</taxon>
        <taxon>Bdelloidea</taxon>
        <taxon>Philodinida</taxon>
        <taxon>Philodinidae</taxon>
        <taxon>Rotaria</taxon>
    </lineage>
</organism>